<accession>A0A7H1NT94</accession>
<dbReference type="Gene3D" id="3.30.360.10">
    <property type="entry name" value="Dihydrodipicolinate Reductase, domain 2"/>
    <property type="match status" value="1"/>
</dbReference>
<dbReference type="Pfam" id="PF01118">
    <property type="entry name" value="Semialdhyde_dh"/>
    <property type="match status" value="1"/>
</dbReference>
<organism evidence="9 10">
    <name type="scientific">Entomobacter blattae</name>
    <dbReference type="NCBI Taxonomy" id="2762277"/>
    <lineage>
        <taxon>Bacteria</taxon>
        <taxon>Pseudomonadati</taxon>
        <taxon>Pseudomonadota</taxon>
        <taxon>Alphaproteobacteria</taxon>
        <taxon>Acetobacterales</taxon>
        <taxon>Acetobacteraceae</taxon>
        <taxon>Entomobacter</taxon>
    </lineage>
</organism>
<name>A0A7H1NT94_9PROT</name>
<keyword evidence="3 6" id="KW-0028">Amino-acid biosynthesis</keyword>
<comment type="function">
    <text evidence="6">Catalyzes the NADPH-dependent reduction of N-acetyl-5-glutamyl phosphate to yield N-acetyl-L-glutamate 5-semialdehyde.</text>
</comment>
<evidence type="ECO:0000313" key="10">
    <source>
        <dbReference type="Proteomes" id="UP000516349"/>
    </source>
</evidence>
<dbReference type="InterPro" id="IPR058924">
    <property type="entry name" value="AGPR_dimerisation_dom"/>
</dbReference>
<dbReference type="GO" id="GO:0051287">
    <property type="term" value="F:NAD binding"/>
    <property type="evidence" value="ECO:0007669"/>
    <property type="project" value="InterPro"/>
</dbReference>
<dbReference type="Proteomes" id="UP000516349">
    <property type="component" value="Chromosome"/>
</dbReference>
<sequence>MSKLTRPKIFIDGEAGTTGLEIKNRLKALPVDVLSIASEFRKDEHARKEHYTQADLVVLCLPDEASREAITLWQGLKAEGSSVPRILDASSAFRTHPDWVYGFAELSENQAKYIAQAPLVANPGCYATGVIALLAPLVKNGLIPADFPLHINAISGYSGGGKTMIADHQHNHGPDFELYALQLNHKHIPEIMHYSGLTRKPVFVPSVGHFLKGMIVSIPLHLDTLSAHPSLENLSTLFSNIYNHPHNPHHYVRVCPSTSRLNVDVSHLADAMEIHVHGNENQAVLTAKLDNLGKGAAGAAVQNISLMLDLEQVPAFS</sequence>
<dbReference type="GO" id="GO:0003942">
    <property type="term" value="F:N-acetyl-gamma-glutamyl-phosphate reductase activity"/>
    <property type="evidence" value="ECO:0007669"/>
    <property type="project" value="UniProtKB-UniRule"/>
</dbReference>
<keyword evidence="2 6" id="KW-0055">Arginine biosynthesis</keyword>
<dbReference type="InterPro" id="IPR050085">
    <property type="entry name" value="AGPR"/>
</dbReference>
<evidence type="ECO:0000256" key="3">
    <source>
        <dbReference type="ARBA" id="ARBA00022605"/>
    </source>
</evidence>
<reference evidence="9 10" key="1">
    <citation type="submission" date="2020-08" db="EMBL/GenBank/DDBJ databases">
        <title>Complete genome sequence of Entomobacter blattae G55GP.</title>
        <authorList>
            <person name="Poehlein A."/>
            <person name="Guzman J."/>
            <person name="Daniel R."/>
            <person name="Vilcinskas A."/>
        </authorList>
    </citation>
    <scope>NUCLEOTIDE SEQUENCE [LARGE SCALE GENOMIC DNA]</scope>
    <source>
        <strain evidence="9 10">G55GP</strain>
    </source>
</reference>
<evidence type="ECO:0000313" key="9">
    <source>
        <dbReference type="EMBL" id="QNT79004.1"/>
    </source>
</evidence>
<dbReference type="PROSITE" id="PS01224">
    <property type="entry name" value="ARGC"/>
    <property type="match status" value="1"/>
</dbReference>
<dbReference type="InterPro" id="IPR023013">
    <property type="entry name" value="AGPR_AS"/>
</dbReference>
<evidence type="ECO:0000259" key="8">
    <source>
        <dbReference type="SMART" id="SM00859"/>
    </source>
</evidence>
<dbReference type="SMART" id="SM00859">
    <property type="entry name" value="Semialdhyde_dh"/>
    <property type="match status" value="1"/>
</dbReference>
<feature type="active site" evidence="6 7">
    <location>
        <position position="125"/>
    </location>
</feature>
<feature type="domain" description="Semialdehyde dehydrogenase NAD-binding" evidence="8">
    <location>
        <begin position="8"/>
        <end position="114"/>
    </location>
</feature>
<keyword evidence="10" id="KW-1185">Reference proteome</keyword>
<evidence type="ECO:0000256" key="1">
    <source>
        <dbReference type="ARBA" id="ARBA00022490"/>
    </source>
</evidence>
<dbReference type="GO" id="GO:0005737">
    <property type="term" value="C:cytoplasm"/>
    <property type="evidence" value="ECO:0007669"/>
    <property type="project" value="UniProtKB-SubCell"/>
</dbReference>
<comment type="catalytic activity">
    <reaction evidence="6">
        <text>N-acetyl-L-glutamate 5-semialdehyde + phosphate + NADP(+) = N-acetyl-L-glutamyl 5-phosphate + NADPH + H(+)</text>
        <dbReference type="Rhea" id="RHEA:21588"/>
        <dbReference type="ChEBI" id="CHEBI:15378"/>
        <dbReference type="ChEBI" id="CHEBI:29123"/>
        <dbReference type="ChEBI" id="CHEBI:43474"/>
        <dbReference type="ChEBI" id="CHEBI:57783"/>
        <dbReference type="ChEBI" id="CHEBI:57936"/>
        <dbReference type="ChEBI" id="CHEBI:58349"/>
        <dbReference type="EC" id="1.2.1.38"/>
    </reaction>
</comment>
<dbReference type="AlphaFoldDB" id="A0A7H1NT94"/>
<evidence type="ECO:0000256" key="6">
    <source>
        <dbReference type="HAMAP-Rule" id="MF_01110"/>
    </source>
</evidence>
<dbReference type="InterPro" id="IPR010136">
    <property type="entry name" value="AGPR_type-2"/>
</dbReference>
<protein>
    <recommendedName>
        <fullName evidence="6">N-acetyl-gamma-glutamyl-phosphate reductase</fullName>
        <shortName evidence="6">AGPR</shortName>
        <ecNumber evidence="6">1.2.1.38</ecNumber>
    </recommendedName>
    <alternativeName>
        <fullName evidence="6">N-acetyl-glutamate semialdehyde dehydrogenase</fullName>
        <shortName evidence="6">NAGSA dehydrogenase</shortName>
    </alternativeName>
</protein>
<keyword evidence="4 6" id="KW-0521">NADP</keyword>
<dbReference type="SUPFAM" id="SSF51735">
    <property type="entry name" value="NAD(P)-binding Rossmann-fold domains"/>
    <property type="match status" value="1"/>
</dbReference>
<proteinExistence type="inferred from homology"/>
<dbReference type="Gene3D" id="3.40.50.720">
    <property type="entry name" value="NAD(P)-binding Rossmann-like Domain"/>
    <property type="match status" value="1"/>
</dbReference>
<keyword evidence="5 6" id="KW-0560">Oxidoreductase</keyword>
<dbReference type="HAMAP" id="MF_01110">
    <property type="entry name" value="ArgC_type2"/>
    <property type="match status" value="1"/>
</dbReference>
<dbReference type="InterPro" id="IPR036291">
    <property type="entry name" value="NAD(P)-bd_dom_sf"/>
</dbReference>
<comment type="pathway">
    <text evidence="6">Amino-acid biosynthesis; L-arginine biosynthesis; N(2)-acetyl-L-ornithine from L-glutamate: step 3/4.</text>
</comment>
<dbReference type="NCBIfam" id="TIGR01851">
    <property type="entry name" value="argC_other"/>
    <property type="match status" value="1"/>
</dbReference>
<dbReference type="PANTHER" id="PTHR32338:SF10">
    <property type="entry name" value="N-ACETYL-GAMMA-GLUTAMYL-PHOSPHATE REDUCTASE, CHLOROPLASTIC-RELATED"/>
    <property type="match status" value="1"/>
</dbReference>
<evidence type="ECO:0000256" key="2">
    <source>
        <dbReference type="ARBA" id="ARBA00022571"/>
    </source>
</evidence>
<dbReference type="EC" id="1.2.1.38" evidence="6"/>
<evidence type="ECO:0000256" key="5">
    <source>
        <dbReference type="ARBA" id="ARBA00023002"/>
    </source>
</evidence>
<comment type="subcellular location">
    <subcellularLocation>
        <location evidence="6">Cytoplasm</location>
    </subcellularLocation>
</comment>
<dbReference type="PANTHER" id="PTHR32338">
    <property type="entry name" value="N-ACETYL-GAMMA-GLUTAMYL-PHOSPHATE REDUCTASE, CHLOROPLASTIC-RELATED-RELATED"/>
    <property type="match status" value="1"/>
</dbReference>
<dbReference type="InterPro" id="IPR000534">
    <property type="entry name" value="Semialdehyde_DH_NAD-bd"/>
</dbReference>
<dbReference type="KEGG" id="ebla:JGUZn3_17890"/>
<comment type="similarity">
    <text evidence="6">Belongs to the NAGSA dehydrogenase family. Type 2 subfamily.</text>
</comment>
<dbReference type="GO" id="GO:0006526">
    <property type="term" value="P:L-arginine biosynthetic process"/>
    <property type="evidence" value="ECO:0007669"/>
    <property type="project" value="UniProtKB-UniRule"/>
</dbReference>
<dbReference type="SUPFAM" id="SSF55347">
    <property type="entry name" value="Glyceraldehyde-3-phosphate dehydrogenase-like, C-terminal domain"/>
    <property type="match status" value="1"/>
</dbReference>
<dbReference type="UniPathway" id="UPA00068">
    <property type="reaction ID" value="UER00108"/>
</dbReference>
<dbReference type="RefSeq" id="WP_203413211.1">
    <property type="nucleotide sequence ID" value="NZ_CP060244.1"/>
</dbReference>
<evidence type="ECO:0000256" key="7">
    <source>
        <dbReference type="PROSITE-ProRule" id="PRU10010"/>
    </source>
</evidence>
<dbReference type="EMBL" id="CP060244">
    <property type="protein sequence ID" value="QNT79004.1"/>
    <property type="molecule type" value="Genomic_DNA"/>
</dbReference>
<dbReference type="Pfam" id="PF22698">
    <property type="entry name" value="Semialdhyde_dhC_1"/>
    <property type="match status" value="1"/>
</dbReference>
<evidence type="ECO:0000256" key="4">
    <source>
        <dbReference type="ARBA" id="ARBA00022857"/>
    </source>
</evidence>
<gene>
    <name evidence="6 9" type="primary">argC</name>
    <name evidence="9" type="ORF">JGUZn3_17890</name>
</gene>
<dbReference type="CDD" id="cd23935">
    <property type="entry name" value="AGPR_2_C"/>
    <property type="match status" value="1"/>
</dbReference>
<keyword evidence="1 6" id="KW-0963">Cytoplasm</keyword>